<dbReference type="EMBL" id="QZFU01000016">
    <property type="protein sequence ID" value="RJO76888.1"/>
    <property type="molecule type" value="Genomic_DNA"/>
</dbReference>
<evidence type="ECO:0000313" key="2">
    <source>
        <dbReference type="Proteomes" id="UP000266677"/>
    </source>
</evidence>
<reference evidence="1 2" key="1">
    <citation type="submission" date="2018-09" db="EMBL/GenBank/DDBJ databases">
        <title>YIM PH21274 draft genome.</title>
        <authorList>
            <person name="Miao C."/>
        </authorList>
    </citation>
    <scope>NUCLEOTIDE SEQUENCE [LARGE SCALE GENOMIC DNA]</scope>
    <source>
        <strain evidence="1 2">YIM PH 21724</strain>
    </source>
</reference>
<dbReference type="AlphaFoldDB" id="A0A3A4KMV7"/>
<dbReference type="RefSeq" id="WP_120039849.1">
    <property type="nucleotide sequence ID" value="NZ_QZFU01000016.1"/>
</dbReference>
<dbReference type="Proteomes" id="UP000266677">
    <property type="component" value="Unassembled WGS sequence"/>
</dbReference>
<accession>A0A3A4KMV7</accession>
<sequence>MAGRRRGWFRSPDNPEWVQRIRDALTAAFLDMDRRQSAAQAGAEAADQVFPERGIGARWEPVRAVCYAAAGAYLAMNEELAAESVPPQGEARAEAVLRQLARASSGVDGFYQGNRGPLEEAVAVLDSIPRLVAEAAVPAARVREEAANSTYARYPSVRAALLAVDEAMITSADPAAGALARRDAARRLTTAAAELSDVLAHAPSQRAKATTALASARTRLSAARTRADRLDPAYSALLREFAAANSDDLANNGRESSVAMAAAQSALDRAGAALSEDDPEQALELITSAREHLGAADHSVDAVTKRLTLLREVRADPQRFAEAARFRLRDARMLAHGGGHTAEWGPALDAQAARVERSVQRLTGPHPDYLAYVTELDSVTGFVAGVVERMRKQTGQRRQ</sequence>
<keyword evidence="2" id="KW-1185">Reference proteome</keyword>
<organism evidence="1 2">
    <name type="scientific">Nocardia panacis</name>
    <dbReference type="NCBI Taxonomy" id="2340916"/>
    <lineage>
        <taxon>Bacteria</taxon>
        <taxon>Bacillati</taxon>
        <taxon>Actinomycetota</taxon>
        <taxon>Actinomycetes</taxon>
        <taxon>Mycobacteriales</taxon>
        <taxon>Nocardiaceae</taxon>
        <taxon>Nocardia</taxon>
    </lineage>
</organism>
<dbReference type="OrthoDB" id="3569687at2"/>
<comment type="caution">
    <text evidence="1">The sequence shown here is derived from an EMBL/GenBank/DDBJ whole genome shotgun (WGS) entry which is preliminary data.</text>
</comment>
<protein>
    <submittedName>
        <fullName evidence="1">Uncharacterized protein</fullName>
    </submittedName>
</protein>
<proteinExistence type="predicted"/>
<gene>
    <name evidence="1" type="ORF">D5S18_11760</name>
</gene>
<evidence type="ECO:0000313" key="1">
    <source>
        <dbReference type="EMBL" id="RJO76888.1"/>
    </source>
</evidence>
<name>A0A3A4KMV7_9NOCA</name>